<reference evidence="2" key="1">
    <citation type="submission" date="2022-12" db="EMBL/GenBank/DDBJ databases">
        <title>Reference genome sequencing for broad-spectrum identification of bacterial and archaeal isolates by mass spectrometry.</title>
        <authorList>
            <person name="Sekiguchi Y."/>
            <person name="Tourlousse D.M."/>
        </authorList>
    </citation>
    <scope>NUCLEOTIDE SEQUENCE</scope>
    <source>
        <strain evidence="2">14</strain>
    </source>
</reference>
<sequence length="117" mass="12437">MSDEHPELAGYEASDGPYRPRRAKVMRAVVLVALAAMLLPLVLSAVSVARSTAARACFVYVETYVPDAAASHVRFDLFEETGAGWQCDWITTSGVTHHLGSLGLIPSGAVVPPGVRT</sequence>
<keyword evidence="1" id="KW-0812">Transmembrane</keyword>
<protein>
    <submittedName>
        <fullName evidence="2">Uncharacterized protein</fullName>
    </submittedName>
</protein>
<feature type="transmembrane region" description="Helical" evidence="1">
    <location>
        <begin position="28"/>
        <end position="49"/>
    </location>
</feature>
<proteinExistence type="predicted"/>
<accession>A0A9W6D2B4</accession>
<dbReference type="RefSeq" id="WP_281885518.1">
    <property type="nucleotide sequence ID" value="NZ_BSDP01000001.1"/>
</dbReference>
<keyword evidence="1" id="KW-0472">Membrane</keyword>
<organism evidence="2 3">
    <name type="scientific">Agromyces rhizosphaerae</name>
    <dbReference type="NCBI Taxonomy" id="88374"/>
    <lineage>
        <taxon>Bacteria</taxon>
        <taxon>Bacillati</taxon>
        <taxon>Actinomycetota</taxon>
        <taxon>Actinomycetes</taxon>
        <taxon>Micrococcales</taxon>
        <taxon>Microbacteriaceae</taxon>
        <taxon>Agromyces</taxon>
    </lineage>
</organism>
<dbReference type="AlphaFoldDB" id="A0A9W6D2B4"/>
<comment type="caution">
    <text evidence="2">The sequence shown here is derived from an EMBL/GenBank/DDBJ whole genome shotgun (WGS) entry which is preliminary data.</text>
</comment>
<name>A0A9W6D2B4_9MICO</name>
<dbReference type="EMBL" id="BSDP01000001">
    <property type="protein sequence ID" value="GLI28283.1"/>
    <property type="molecule type" value="Genomic_DNA"/>
</dbReference>
<evidence type="ECO:0000256" key="1">
    <source>
        <dbReference type="SAM" id="Phobius"/>
    </source>
</evidence>
<keyword evidence="3" id="KW-1185">Reference proteome</keyword>
<evidence type="ECO:0000313" key="2">
    <source>
        <dbReference type="EMBL" id="GLI28283.1"/>
    </source>
</evidence>
<dbReference type="Proteomes" id="UP001144396">
    <property type="component" value="Unassembled WGS sequence"/>
</dbReference>
<gene>
    <name evidence="2" type="ORF">ARHIZOSPH14_25250</name>
</gene>
<evidence type="ECO:0000313" key="3">
    <source>
        <dbReference type="Proteomes" id="UP001144396"/>
    </source>
</evidence>
<keyword evidence="1" id="KW-1133">Transmembrane helix</keyword>